<feature type="domain" description="C2H2-type" evidence="1">
    <location>
        <begin position="261"/>
        <end position="284"/>
    </location>
</feature>
<proteinExistence type="predicted"/>
<protein>
    <submittedName>
        <fullName evidence="2">DUF1848 domain-containing protein</fullName>
    </submittedName>
</protein>
<dbReference type="InterPro" id="IPR014998">
    <property type="entry name" value="DUF1848"/>
</dbReference>
<comment type="caution">
    <text evidence="2">The sequence shown here is derived from an EMBL/GenBank/DDBJ whole genome shotgun (WGS) entry which is preliminary data.</text>
</comment>
<evidence type="ECO:0000259" key="1">
    <source>
        <dbReference type="PROSITE" id="PS00028"/>
    </source>
</evidence>
<sequence>MIISASRRTDIPAFYTPWFMNRVREGFLLTRNPFDTNQIKRISLGIDNVDLFVFWTRNPQMLMHHLSELNNRGYKYYFQYTITGYPKKLEKNVPNPNKAIRTFIELSELIGQERVIWRYDPILLCNIVDIKEHKRLFHKIAHLLAGKTKKVVISFADLYAKTYRNLNKIESLNYTDIVQQPDALLELVHYMHQVAISVGMEIESCAEKIDISEAGIQHGKCIDDRLIKNIFGISIDSKKDSGQREECGCIKSIDIGSYNTCLHGCSYCYATYSQNTVHKNKQKHDSKSPFLIGGTDGIPSHLLIPEEQIIQGNLF</sequence>
<evidence type="ECO:0000313" key="3">
    <source>
        <dbReference type="Proteomes" id="UP001411173"/>
    </source>
</evidence>
<dbReference type="RefSeq" id="WP_343193663.1">
    <property type="nucleotide sequence ID" value="NZ_JBCIVJ010000005.1"/>
</dbReference>
<gene>
    <name evidence="2" type="ORF">AAIG39_09025</name>
</gene>
<organism evidence="2 3">
    <name type="scientific">Phytobacter palmae</name>
    <dbReference type="NCBI Taxonomy" id="1855371"/>
    <lineage>
        <taxon>Bacteria</taxon>
        <taxon>Pseudomonadati</taxon>
        <taxon>Pseudomonadota</taxon>
        <taxon>Gammaproteobacteria</taxon>
        <taxon>Enterobacterales</taxon>
        <taxon>Enterobacteriaceae</taxon>
        <taxon>Phytobacter</taxon>
    </lineage>
</organism>
<dbReference type="PROSITE" id="PS00028">
    <property type="entry name" value="ZINC_FINGER_C2H2_1"/>
    <property type="match status" value="1"/>
</dbReference>
<dbReference type="InterPro" id="IPR013087">
    <property type="entry name" value="Znf_C2H2_type"/>
</dbReference>
<name>A0ABU9V402_9ENTR</name>
<evidence type="ECO:0000313" key="2">
    <source>
        <dbReference type="EMBL" id="MEN0579147.1"/>
    </source>
</evidence>
<accession>A0ABU9V402</accession>
<dbReference type="Pfam" id="PF08902">
    <property type="entry name" value="DUF1848"/>
    <property type="match status" value="1"/>
</dbReference>
<dbReference type="EMBL" id="JBCIVJ010000005">
    <property type="protein sequence ID" value="MEN0579147.1"/>
    <property type="molecule type" value="Genomic_DNA"/>
</dbReference>
<keyword evidence="3" id="KW-1185">Reference proteome</keyword>
<dbReference type="Proteomes" id="UP001411173">
    <property type="component" value="Unassembled WGS sequence"/>
</dbReference>
<reference evidence="2 3" key="1">
    <citation type="submission" date="2024-02" db="EMBL/GenBank/DDBJ databases">
        <title>Whole genome of MDR Enterobacteriaceae from southern Thailand.</title>
        <authorList>
            <person name="Surachat K."/>
        </authorList>
    </citation>
    <scope>NUCLEOTIDE SEQUENCE [LARGE SCALE GENOMIC DNA]</scope>
    <source>
        <strain evidence="2 3">PSU_29</strain>
    </source>
</reference>